<feature type="transmembrane region" description="Helical" evidence="1">
    <location>
        <begin position="45"/>
        <end position="68"/>
    </location>
</feature>
<evidence type="ECO:0008006" key="4">
    <source>
        <dbReference type="Google" id="ProtNLM"/>
    </source>
</evidence>
<proteinExistence type="predicted"/>
<accession>A0AAD5NWS1</accession>
<reference evidence="2" key="1">
    <citation type="journal article" date="2022" name="Plant J.">
        <title>Strategies of tolerance reflected in two North American maple genomes.</title>
        <authorList>
            <person name="McEvoy S.L."/>
            <person name="Sezen U.U."/>
            <person name="Trouern-Trend A."/>
            <person name="McMahon S.M."/>
            <person name="Schaberg P.G."/>
            <person name="Yang J."/>
            <person name="Wegrzyn J.L."/>
            <person name="Swenson N.G."/>
        </authorList>
    </citation>
    <scope>NUCLEOTIDE SEQUENCE</scope>
    <source>
        <strain evidence="2">91603</strain>
    </source>
</reference>
<sequence length="94" mass="10249">MGFGLRTSTLGVELEAVEVEVAVVSIWLRWRWYGFGCSSGVGLEVGLLLIGGIGGGVVWIWSSIWLLWRIGVGLADWLPIWRLWCGFGGGVVVD</sequence>
<protein>
    <recommendedName>
        <fullName evidence="4">Transmembrane protein</fullName>
    </recommendedName>
</protein>
<keyword evidence="1" id="KW-1133">Transmembrane helix</keyword>
<reference evidence="2" key="2">
    <citation type="submission" date="2023-02" db="EMBL/GenBank/DDBJ databases">
        <authorList>
            <person name="Swenson N.G."/>
            <person name="Wegrzyn J.L."/>
            <person name="Mcevoy S.L."/>
        </authorList>
    </citation>
    <scope>NUCLEOTIDE SEQUENCE</scope>
    <source>
        <strain evidence="2">91603</strain>
        <tissue evidence="2">Leaf</tissue>
    </source>
</reference>
<name>A0AAD5NWS1_ACENE</name>
<dbReference type="EMBL" id="JAJSOW010000100">
    <property type="protein sequence ID" value="KAI9186105.1"/>
    <property type="molecule type" value="Genomic_DNA"/>
</dbReference>
<organism evidence="2 3">
    <name type="scientific">Acer negundo</name>
    <name type="common">Box elder</name>
    <dbReference type="NCBI Taxonomy" id="4023"/>
    <lineage>
        <taxon>Eukaryota</taxon>
        <taxon>Viridiplantae</taxon>
        <taxon>Streptophyta</taxon>
        <taxon>Embryophyta</taxon>
        <taxon>Tracheophyta</taxon>
        <taxon>Spermatophyta</taxon>
        <taxon>Magnoliopsida</taxon>
        <taxon>eudicotyledons</taxon>
        <taxon>Gunneridae</taxon>
        <taxon>Pentapetalae</taxon>
        <taxon>rosids</taxon>
        <taxon>malvids</taxon>
        <taxon>Sapindales</taxon>
        <taxon>Sapindaceae</taxon>
        <taxon>Hippocastanoideae</taxon>
        <taxon>Acereae</taxon>
        <taxon>Acer</taxon>
    </lineage>
</organism>
<keyword evidence="1" id="KW-0472">Membrane</keyword>
<evidence type="ECO:0000313" key="2">
    <source>
        <dbReference type="EMBL" id="KAI9186105.1"/>
    </source>
</evidence>
<evidence type="ECO:0000256" key="1">
    <source>
        <dbReference type="SAM" id="Phobius"/>
    </source>
</evidence>
<gene>
    <name evidence="2" type="ORF">LWI28_013854</name>
</gene>
<dbReference type="AlphaFoldDB" id="A0AAD5NWS1"/>
<keyword evidence="3" id="KW-1185">Reference proteome</keyword>
<comment type="caution">
    <text evidence="2">The sequence shown here is derived from an EMBL/GenBank/DDBJ whole genome shotgun (WGS) entry which is preliminary data.</text>
</comment>
<keyword evidence="1" id="KW-0812">Transmembrane</keyword>
<dbReference type="Proteomes" id="UP001064489">
    <property type="component" value="Chromosome 3"/>
</dbReference>
<evidence type="ECO:0000313" key="3">
    <source>
        <dbReference type="Proteomes" id="UP001064489"/>
    </source>
</evidence>